<dbReference type="PRINTS" id="PR00420">
    <property type="entry name" value="RNGMNOXGNASE"/>
</dbReference>
<evidence type="ECO:0000313" key="3">
    <source>
        <dbReference type="Proteomes" id="UP001597286"/>
    </source>
</evidence>
<name>A0ABW4P6F9_9NOCA</name>
<evidence type="ECO:0000259" key="1">
    <source>
        <dbReference type="Pfam" id="PF01494"/>
    </source>
</evidence>
<comment type="caution">
    <text evidence="2">The sequence shown here is derived from an EMBL/GenBank/DDBJ whole genome shotgun (WGS) entry which is preliminary data.</text>
</comment>
<dbReference type="Pfam" id="PF01494">
    <property type="entry name" value="FAD_binding_3"/>
    <property type="match status" value="1"/>
</dbReference>
<dbReference type="PANTHER" id="PTHR42685:SF22">
    <property type="entry name" value="CONDITIONED MEDIUM FACTOR RECEPTOR 1"/>
    <property type="match status" value="1"/>
</dbReference>
<gene>
    <name evidence="2" type="ORF">ACFSJG_15460</name>
</gene>
<dbReference type="InterPro" id="IPR036188">
    <property type="entry name" value="FAD/NAD-bd_sf"/>
</dbReference>
<dbReference type="PANTHER" id="PTHR42685">
    <property type="entry name" value="GERANYLGERANYL DIPHOSPHATE REDUCTASE"/>
    <property type="match status" value="1"/>
</dbReference>
<dbReference type="EMBL" id="JBHUFB010000012">
    <property type="protein sequence ID" value="MFD1813616.1"/>
    <property type="molecule type" value="Genomic_DNA"/>
</dbReference>
<dbReference type="EC" id="1.-.-.-" evidence="2"/>
<dbReference type="SUPFAM" id="SSF51905">
    <property type="entry name" value="FAD/NAD(P)-binding domain"/>
    <property type="match status" value="1"/>
</dbReference>
<dbReference type="InterPro" id="IPR002938">
    <property type="entry name" value="FAD-bd"/>
</dbReference>
<reference evidence="3" key="1">
    <citation type="journal article" date="2019" name="Int. J. Syst. Evol. Microbiol.">
        <title>The Global Catalogue of Microorganisms (GCM) 10K type strain sequencing project: providing services to taxonomists for standard genome sequencing and annotation.</title>
        <authorList>
            <consortium name="The Broad Institute Genomics Platform"/>
            <consortium name="The Broad Institute Genome Sequencing Center for Infectious Disease"/>
            <person name="Wu L."/>
            <person name="Ma J."/>
        </authorList>
    </citation>
    <scope>NUCLEOTIDE SEQUENCE [LARGE SCALE GENOMIC DNA]</scope>
    <source>
        <strain evidence="3">DT72</strain>
    </source>
</reference>
<dbReference type="InterPro" id="IPR050407">
    <property type="entry name" value="Geranylgeranyl_reductase"/>
</dbReference>
<proteinExistence type="predicted"/>
<sequence length="484" mass="51659">MIGSSEQHPGADGTGTVEQFDAVIVGARCAGSATAIALAERGLRVLAIDSARFPSDTLSTHLLWPSTMAEIQALGALAAVEAIGAPRLPVAQAVLDDIGWETGYSPVSGIDYAMCVRRTKLDEAIRHTAVASGADLREQCAATGLIRSAGRVVGVRYTDPDGCARETRAPIVVGADGRKSMVAREVGAEAPLICAPSGRACYFGYWTDPHTSLRHIATQWRVEGLLGTAFPCDDGQLLSLLQPPIALAPDFRGRKVHDAYLAGIDAIPGLARRLKGCELTSKVRSCTGIESYFRRSSGPGWALPGDAGHFKDPVTAQGIRDGYRYGRLLGEALAPVLASRAGVTASAIDEATAQWAATRERDCIEIYQWTNFLAAGASPSPIEYELYHRAQSRPEYAAILADIYNRVQRPAAMTAPATVAASYARALRRPNFTARDVLADLREQLERMSSDWQMRHTFLRGHATSALPHGDSATPPAIGVAATL</sequence>
<feature type="domain" description="FAD-binding" evidence="1">
    <location>
        <begin position="21"/>
        <end position="189"/>
    </location>
</feature>
<organism evidence="2 3">
    <name type="scientific">Rhodococcus gannanensis</name>
    <dbReference type="NCBI Taxonomy" id="1960308"/>
    <lineage>
        <taxon>Bacteria</taxon>
        <taxon>Bacillati</taxon>
        <taxon>Actinomycetota</taxon>
        <taxon>Actinomycetes</taxon>
        <taxon>Mycobacteriales</taxon>
        <taxon>Nocardiaceae</taxon>
        <taxon>Rhodococcus</taxon>
    </lineage>
</organism>
<dbReference type="Gene3D" id="3.50.50.60">
    <property type="entry name" value="FAD/NAD(P)-binding domain"/>
    <property type="match status" value="1"/>
</dbReference>
<dbReference type="Proteomes" id="UP001597286">
    <property type="component" value="Unassembled WGS sequence"/>
</dbReference>
<evidence type="ECO:0000313" key="2">
    <source>
        <dbReference type="EMBL" id="MFD1813616.1"/>
    </source>
</evidence>
<accession>A0ABW4P6F9</accession>
<keyword evidence="2" id="KW-0560">Oxidoreductase</keyword>
<dbReference type="RefSeq" id="WP_378486119.1">
    <property type="nucleotide sequence ID" value="NZ_JBHUFB010000012.1"/>
</dbReference>
<dbReference type="GO" id="GO:0016491">
    <property type="term" value="F:oxidoreductase activity"/>
    <property type="evidence" value="ECO:0007669"/>
    <property type="project" value="UniProtKB-KW"/>
</dbReference>
<keyword evidence="3" id="KW-1185">Reference proteome</keyword>
<protein>
    <submittedName>
        <fullName evidence="2">NAD(P)/FAD-dependent oxidoreductase</fullName>
        <ecNumber evidence="2">1.-.-.-</ecNumber>
    </submittedName>
</protein>